<proteinExistence type="predicted"/>
<dbReference type="PANTHER" id="PTHR43877">
    <property type="entry name" value="AMINOALKYLPHOSPHONATE N-ACETYLTRANSFERASE-RELATED-RELATED"/>
    <property type="match status" value="1"/>
</dbReference>
<organism evidence="4 5">
    <name type="scientific">Hyphococcus aureus</name>
    <dbReference type="NCBI Taxonomy" id="2666033"/>
    <lineage>
        <taxon>Bacteria</taxon>
        <taxon>Pseudomonadati</taxon>
        <taxon>Pseudomonadota</taxon>
        <taxon>Alphaproteobacteria</taxon>
        <taxon>Parvularculales</taxon>
        <taxon>Parvularculaceae</taxon>
        <taxon>Hyphococcus</taxon>
    </lineage>
</organism>
<keyword evidence="5" id="KW-1185">Reference proteome</keyword>
<dbReference type="EMBL" id="JBHPON010000002">
    <property type="protein sequence ID" value="MFC6036549.1"/>
    <property type="molecule type" value="Genomic_DNA"/>
</dbReference>
<name>A0ABW1KX40_9PROT</name>
<dbReference type="Proteomes" id="UP001596116">
    <property type="component" value="Unassembled WGS sequence"/>
</dbReference>
<keyword evidence="1 4" id="KW-0808">Transferase</keyword>
<dbReference type="InterPro" id="IPR050832">
    <property type="entry name" value="Bact_Acetyltransf"/>
</dbReference>
<dbReference type="Pfam" id="PF00583">
    <property type="entry name" value="Acetyltransf_1"/>
    <property type="match status" value="1"/>
</dbReference>
<sequence length="164" mass="18226">MGDKINIRWELRPGDLGRIAALHGEVYAAEPGFPGDMSFEAYVCRTLSDFVLEDGADGRVWLAERGDRLMGCAAMINRNGRGQLRWVLAAREARGLGLGRDLVNRAMDNAHEQGCSDVYLETTTGLTASMAIYEKLGFEIVSEKPLDHWNADGYKQLTMVKVFK</sequence>
<evidence type="ECO:0000313" key="5">
    <source>
        <dbReference type="Proteomes" id="UP001596116"/>
    </source>
</evidence>
<evidence type="ECO:0000313" key="4">
    <source>
        <dbReference type="EMBL" id="MFC6036549.1"/>
    </source>
</evidence>
<protein>
    <submittedName>
        <fullName evidence="4">GNAT family N-acetyltransferase</fullName>
        <ecNumber evidence="4">2.3.-.-</ecNumber>
    </submittedName>
</protein>
<keyword evidence="2 4" id="KW-0012">Acyltransferase</keyword>
<comment type="caution">
    <text evidence="4">The sequence shown here is derived from an EMBL/GenBank/DDBJ whole genome shotgun (WGS) entry which is preliminary data.</text>
</comment>
<dbReference type="SUPFAM" id="SSF55729">
    <property type="entry name" value="Acyl-CoA N-acyltransferases (Nat)"/>
    <property type="match status" value="1"/>
</dbReference>
<evidence type="ECO:0000259" key="3">
    <source>
        <dbReference type="PROSITE" id="PS51186"/>
    </source>
</evidence>
<dbReference type="CDD" id="cd04301">
    <property type="entry name" value="NAT_SF"/>
    <property type="match status" value="1"/>
</dbReference>
<dbReference type="RefSeq" id="WP_379882210.1">
    <property type="nucleotide sequence ID" value="NZ_JBHPON010000002.1"/>
</dbReference>
<dbReference type="Gene3D" id="3.40.630.30">
    <property type="match status" value="1"/>
</dbReference>
<dbReference type="PROSITE" id="PS51186">
    <property type="entry name" value="GNAT"/>
    <property type="match status" value="1"/>
</dbReference>
<accession>A0ABW1KX40</accession>
<dbReference type="GO" id="GO:0016746">
    <property type="term" value="F:acyltransferase activity"/>
    <property type="evidence" value="ECO:0007669"/>
    <property type="project" value="UniProtKB-KW"/>
</dbReference>
<dbReference type="EC" id="2.3.-.-" evidence="4"/>
<evidence type="ECO:0000256" key="2">
    <source>
        <dbReference type="ARBA" id="ARBA00023315"/>
    </source>
</evidence>
<reference evidence="4 5" key="1">
    <citation type="submission" date="2024-09" db="EMBL/GenBank/DDBJ databases">
        <authorList>
            <person name="Zhang Z.-H."/>
        </authorList>
    </citation>
    <scope>NUCLEOTIDE SEQUENCE [LARGE SCALE GENOMIC DNA]</scope>
    <source>
        <strain evidence="4 5">HHTR114</strain>
    </source>
</reference>
<evidence type="ECO:0000256" key="1">
    <source>
        <dbReference type="ARBA" id="ARBA00022679"/>
    </source>
</evidence>
<feature type="domain" description="N-acetyltransferase" evidence="3">
    <location>
        <begin position="5"/>
        <end position="160"/>
    </location>
</feature>
<gene>
    <name evidence="4" type="ORF">ACFMB1_13410</name>
</gene>
<dbReference type="InterPro" id="IPR000182">
    <property type="entry name" value="GNAT_dom"/>
</dbReference>
<dbReference type="InterPro" id="IPR016181">
    <property type="entry name" value="Acyl_CoA_acyltransferase"/>
</dbReference>